<name>A0A5A9GAV5_AZOLI</name>
<sequence>MSITLDSALLLVKEHLHRPITGRLLLLGRQTIFLSIEDASRLVTEINGSIRSDAIFEVDDSTVSASGHKFISDRSFFSLFSDAAIDCLDVSAYEGAEIVHDLCKPIPENLDGQYDFIVNGSCLDNIFNASGALINMSRMLKKNGRVLIGENGAMNGFGEYSVFSPDWFYDFFVSNKYNDCKIYLMEYDIDKYGKYESPIYSIKDFCIYSWQPSYMNPRGIRRYEPSRLETRRKTSILVIAEKGMDSTDFEMPIQHAYRSQDLHEKYVEVAHSFLSSKRPTFNFGEIPINQEFQQGPGQNFSLCGFLESLDAKKYRSYL</sequence>
<comment type="caution">
    <text evidence="1">The sequence shown here is derived from an EMBL/GenBank/DDBJ whole genome shotgun (WGS) entry which is preliminary data.</text>
</comment>
<evidence type="ECO:0000313" key="1">
    <source>
        <dbReference type="EMBL" id="KAA0590399.1"/>
    </source>
</evidence>
<gene>
    <name evidence="1" type="ORF">FZ942_31620</name>
</gene>
<accession>A0A5A9GAV5</accession>
<dbReference type="OrthoDB" id="8842400at2"/>
<dbReference type="AlphaFoldDB" id="A0A5A9GAV5"/>
<dbReference type="Proteomes" id="UP000324927">
    <property type="component" value="Unassembled WGS sequence"/>
</dbReference>
<dbReference type="Gene3D" id="3.40.50.150">
    <property type="entry name" value="Vaccinia Virus protein VP39"/>
    <property type="match status" value="1"/>
</dbReference>
<evidence type="ECO:0000313" key="2">
    <source>
        <dbReference type="Proteomes" id="UP000324927"/>
    </source>
</evidence>
<protein>
    <recommendedName>
        <fullName evidence="3">Methyltransferase domain-containing protein</fullName>
    </recommendedName>
</protein>
<evidence type="ECO:0008006" key="3">
    <source>
        <dbReference type="Google" id="ProtNLM"/>
    </source>
</evidence>
<dbReference type="SUPFAM" id="SSF53335">
    <property type="entry name" value="S-adenosyl-L-methionine-dependent methyltransferases"/>
    <property type="match status" value="1"/>
</dbReference>
<dbReference type="InterPro" id="IPR029063">
    <property type="entry name" value="SAM-dependent_MTases_sf"/>
</dbReference>
<dbReference type="EMBL" id="VTTN01000022">
    <property type="protein sequence ID" value="KAA0590399.1"/>
    <property type="molecule type" value="Genomic_DNA"/>
</dbReference>
<dbReference type="RefSeq" id="WP_149235013.1">
    <property type="nucleotide sequence ID" value="NZ_JALJXJ010000021.1"/>
</dbReference>
<reference evidence="1 2" key="1">
    <citation type="submission" date="2019-08" db="EMBL/GenBank/DDBJ databases">
        <authorList>
            <person name="Grouzdev D."/>
            <person name="Tikhonova E."/>
            <person name="Kravchenko I."/>
        </authorList>
    </citation>
    <scope>NUCLEOTIDE SEQUENCE [LARGE SCALE GENOMIC DNA]</scope>
    <source>
        <strain evidence="1 2">59b</strain>
    </source>
</reference>
<organism evidence="1 2">
    <name type="scientific">Azospirillum lipoferum</name>
    <dbReference type="NCBI Taxonomy" id="193"/>
    <lineage>
        <taxon>Bacteria</taxon>
        <taxon>Pseudomonadati</taxon>
        <taxon>Pseudomonadota</taxon>
        <taxon>Alphaproteobacteria</taxon>
        <taxon>Rhodospirillales</taxon>
        <taxon>Azospirillaceae</taxon>
        <taxon>Azospirillum</taxon>
    </lineage>
</organism>
<proteinExistence type="predicted"/>
<keyword evidence="2" id="KW-1185">Reference proteome</keyword>